<comment type="caution">
    <text evidence="1">The sequence shown here is derived from an EMBL/GenBank/DDBJ whole genome shotgun (WGS) entry which is preliminary data.</text>
</comment>
<dbReference type="Proteomes" id="UP000251341">
    <property type="component" value="Unassembled WGS sequence"/>
</dbReference>
<dbReference type="AlphaFoldDB" id="A0A315EQU7"/>
<dbReference type="RefSeq" id="WP_108401971.1">
    <property type="nucleotide sequence ID" value="NZ_NESP01000001.1"/>
</dbReference>
<organism evidence="1 2">
    <name type="scientific">Limnohabitans curvus</name>
    <dbReference type="NCBI Taxonomy" id="323423"/>
    <lineage>
        <taxon>Bacteria</taxon>
        <taxon>Pseudomonadati</taxon>
        <taxon>Pseudomonadota</taxon>
        <taxon>Betaproteobacteria</taxon>
        <taxon>Burkholderiales</taxon>
        <taxon>Comamonadaceae</taxon>
        <taxon>Limnohabitans</taxon>
    </lineage>
</organism>
<evidence type="ECO:0000313" key="2">
    <source>
        <dbReference type="Proteomes" id="UP000251341"/>
    </source>
</evidence>
<protein>
    <submittedName>
        <fullName evidence="1">Uncharacterized protein</fullName>
    </submittedName>
</protein>
<dbReference type="EMBL" id="NESP01000001">
    <property type="protein sequence ID" value="PUE59198.1"/>
    <property type="molecule type" value="Genomic_DNA"/>
</dbReference>
<gene>
    <name evidence="1" type="ORF">B9Z44_06200</name>
</gene>
<name>A0A315EQU7_9BURK</name>
<evidence type="ECO:0000313" key="1">
    <source>
        <dbReference type="EMBL" id="PUE59198.1"/>
    </source>
</evidence>
<proteinExistence type="predicted"/>
<reference evidence="1 2" key="1">
    <citation type="submission" date="2017-04" db="EMBL/GenBank/DDBJ databases">
        <title>Unexpected and diverse lifestyles within the genus Limnohabitans.</title>
        <authorList>
            <person name="Kasalicky V."/>
            <person name="Mehrshad M."/>
            <person name="Andrei S.-A."/>
            <person name="Salcher M."/>
            <person name="Kratochvilova H."/>
            <person name="Simek K."/>
            <person name="Ghai R."/>
        </authorList>
    </citation>
    <scope>NUCLEOTIDE SEQUENCE [LARGE SCALE GENOMIC DNA]</scope>
    <source>
        <strain evidence="1 2">MWH-C5</strain>
    </source>
</reference>
<accession>A0A315EQU7</accession>
<sequence length="414" mass="45706">MKKTFVDVLLELPVDTTLQTFLAANGLPLPDDLSWSDGQEVTQTVIEAIRSWPDEIGRDALIAKLMASVGLGDAAGKQAMFQVARQNGAALMGLVANQSDIHRSFWLYVNHPELFDLAGDVDFFERHGTQAQQNDLGVKRKPNTSEAAMLGMRQSISAFYQRELQCGDGSVAYVLERSPDVYLLTVHVKDLAMLRLEFEGSNLTRRVGNPNIHMVLEYSAKTGVARTLVKGGVKYHNMLLEAFAEHLLGTKVDAHRIKPPTLDLSALRLGFDVPQALTTDGFMAVQVKTLSLLSPHGDLKVECTATASSDQQCVTELIAESFPNENPLKRNWQINSAHINLYYPPEPGKMRSKVITIEITRKGRLNLHKFDAKMQAQLEGYLVALGILGADQTLNATEQQSGEDAFLSEPAYQE</sequence>
<keyword evidence="2" id="KW-1185">Reference proteome</keyword>